<dbReference type="RefSeq" id="WP_062020523.1">
    <property type="nucleotide sequence ID" value="NZ_LQQC01000008.1"/>
</dbReference>
<protein>
    <recommendedName>
        <fullName evidence="2">Helicase XPB/Ssl2 N-terminal domain-containing protein</fullName>
    </recommendedName>
</protein>
<feature type="compositionally biased region" description="Polar residues" evidence="1">
    <location>
        <begin position="337"/>
        <end position="349"/>
    </location>
</feature>
<evidence type="ECO:0000313" key="3">
    <source>
        <dbReference type="EMBL" id="KXZ58943.1"/>
    </source>
</evidence>
<dbReference type="AlphaFoldDB" id="A0A150HA03"/>
<dbReference type="Pfam" id="PF13625">
    <property type="entry name" value="Helicase_C_3"/>
    <property type="match status" value="1"/>
</dbReference>
<organism evidence="3 4">
    <name type="scientific">Brevibacterium ravenspurgense</name>
    <dbReference type="NCBI Taxonomy" id="479117"/>
    <lineage>
        <taxon>Bacteria</taxon>
        <taxon>Bacillati</taxon>
        <taxon>Actinomycetota</taxon>
        <taxon>Actinomycetes</taxon>
        <taxon>Micrococcales</taxon>
        <taxon>Brevibacteriaceae</taxon>
        <taxon>Brevibacterium</taxon>
    </lineage>
</organism>
<gene>
    <name evidence="3" type="ORF">Bravens_00816</name>
</gene>
<reference evidence="3 4" key="1">
    <citation type="submission" date="2016-01" db="EMBL/GenBank/DDBJ databases">
        <title>Use of Whole Genome Sequencing to ascertain that Brevibacterium massiliense (Roux, Raoult 2009) is a later heterotypic synonym of Brevibacterium ravenspurgense (Mages 2008).</title>
        <authorList>
            <person name="Bernier A.-M."/>
            <person name="Burdz T."/>
            <person name="Huynh C."/>
            <person name="Pachecho A.L."/>
            <person name="Wiebe D."/>
            <person name="Bonner C."/>
            <person name="Bernard K."/>
        </authorList>
    </citation>
    <scope>NUCLEOTIDE SEQUENCE [LARGE SCALE GENOMIC DNA]</scope>
    <source>
        <strain evidence="3 4">CCUG56047</strain>
    </source>
</reference>
<evidence type="ECO:0000256" key="1">
    <source>
        <dbReference type="SAM" id="MobiDB-lite"/>
    </source>
</evidence>
<keyword evidence="4" id="KW-1185">Reference proteome</keyword>
<comment type="caution">
    <text evidence="3">The sequence shown here is derived from an EMBL/GenBank/DDBJ whole genome shotgun (WGS) entry which is preliminary data.</text>
</comment>
<name>A0A150HA03_9MICO</name>
<sequence>MKGFQTFTAWLSTAPADWFADFVRTRRDLVRTDTASLARLAGSASTRKGVAVALEALNAEALQTALRAAKAARVDPVVPCSALEASSDVLDRLILLGLLWPAQTSTEDTAAGTPGDAEFFGFQSEAIALLPTSAAESTRPPEWTEYSRPDEPALTPIPESVARNAQAAAAGAAGGTVAAAVRAIEADPPSQLMSGGVGKRDVQRLASALDLEYAQTIFVLELCGALNLVGVDSSSIDPVWLPTSEYDLLKRTDRGNLHAALVRAWLHMGEDITHIANGHTPRGDRVHPLGSVVKPPTANPYGGHPSALPPVRSARFRLLRTLLSPEVPLPKPDPGTPTGTSADSGTSADRGTAETPSIRLTDLTAVLQWRYPLAPAFNRETLAQMLSEAEFLGLVATPLTAPDSYGLTPLGRELAEHLSASLPAAAQPLDYAGSAATVPADFAETISELLPDYAESVVIQSDLTAVATGPVHPDLAQRLDSLADIETRGQGTVYRFTEKSIERALHTGLSRTDIVDTLRECSSTGVPQPLEFLIDGVASRLNRVQVASARGAVIVDDPDELDALLADPLLIPAQLTRVAPTVALAGISSDRLRVLLEGAGTSTLTEAPTAQPQRAPKQTAPAVTRRTARIADADLDRYIAGVRSSTETADGDPASTSGILRSAIDRQQSVAVTLARADGSSTTITLTPTAITGGRVRGIRNGSEIAASLSRIISVTPAQEGSQ</sequence>
<accession>A0A150HA03</accession>
<dbReference type="PATRIC" id="fig|479117.4.peg.818"/>
<dbReference type="EMBL" id="LQQC01000008">
    <property type="protein sequence ID" value="KXZ58943.1"/>
    <property type="molecule type" value="Genomic_DNA"/>
</dbReference>
<dbReference type="InterPro" id="IPR032830">
    <property type="entry name" value="XPB/Ssl2_N"/>
</dbReference>
<feature type="domain" description="Helicase XPB/Ssl2 N-terminal" evidence="2">
    <location>
        <begin position="457"/>
        <end position="578"/>
    </location>
</feature>
<evidence type="ECO:0000313" key="4">
    <source>
        <dbReference type="Proteomes" id="UP000243589"/>
    </source>
</evidence>
<feature type="compositionally biased region" description="Polar residues" evidence="1">
    <location>
        <begin position="603"/>
        <end position="612"/>
    </location>
</feature>
<evidence type="ECO:0000259" key="2">
    <source>
        <dbReference type="Pfam" id="PF13625"/>
    </source>
</evidence>
<proteinExistence type="predicted"/>
<feature type="region of interest" description="Disordered" evidence="1">
    <location>
        <begin position="603"/>
        <end position="624"/>
    </location>
</feature>
<dbReference type="Proteomes" id="UP000243589">
    <property type="component" value="Unassembled WGS sequence"/>
</dbReference>
<feature type="region of interest" description="Disordered" evidence="1">
    <location>
        <begin position="325"/>
        <end position="356"/>
    </location>
</feature>